<dbReference type="OMA" id="ANIDQHE"/>
<evidence type="ECO:0000313" key="10">
    <source>
        <dbReference type="EMBL" id="EFJ30567.1"/>
    </source>
</evidence>
<dbReference type="Proteomes" id="UP000001514">
    <property type="component" value="Unassembled WGS sequence"/>
</dbReference>
<dbReference type="PROSITE" id="PS51473">
    <property type="entry name" value="GNK2"/>
    <property type="match status" value="1"/>
</dbReference>
<keyword evidence="2" id="KW-0295">Fungicide</keyword>
<organism evidence="11">
    <name type="scientific">Selaginella moellendorffii</name>
    <name type="common">Spikemoss</name>
    <dbReference type="NCBI Taxonomy" id="88036"/>
    <lineage>
        <taxon>Eukaryota</taxon>
        <taxon>Viridiplantae</taxon>
        <taxon>Streptophyta</taxon>
        <taxon>Embryophyta</taxon>
        <taxon>Tracheophyta</taxon>
        <taxon>Lycopodiopsida</taxon>
        <taxon>Selaginellales</taxon>
        <taxon>Selaginellaceae</taxon>
        <taxon>Selaginella</taxon>
    </lineage>
</organism>
<dbReference type="InterPro" id="IPR051378">
    <property type="entry name" value="Cell2Cell_Antifungal"/>
</dbReference>
<feature type="chain" id="PRO_5003121687" description="Gnk2-homologous domain-containing protein" evidence="8">
    <location>
        <begin position="18"/>
        <end position="143"/>
    </location>
</feature>
<keyword evidence="3" id="KW-0430">Lectin</keyword>
<protein>
    <recommendedName>
        <fullName evidence="9">Gnk2-homologous domain-containing protein</fullName>
    </recommendedName>
</protein>
<keyword evidence="4" id="KW-0611">Plant defense</keyword>
<evidence type="ECO:0000256" key="3">
    <source>
        <dbReference type="ARBA" id="ARBA00022734"/>
    </source>
</evidence>
<evidence type="ECO:0000256" key="8">
    <source>
        <dbReference type="SAM" id="SignalP"/>
    </source>
</evidence>
<evidence type="ECO:0000256" key="7">
    <source>
        <dbReference type="ARBA" id="ARBA00023157"/>
    </source>
</evidence>
<keyword evidence="5" id="KW-0044">Antibiotic</keyword>
<feature type="signal peptide" evidence="8">
    <location>
        <begin position="1"/>
        <end position="17"/>
    </location>
</feature>
<evidence type="ECO:0000256" key="6">
    <source>
        <dbReference type="ARBA" id="ARBA00023035"/>
    </source>
</evidence>
<dbReference type="GO" id="GO:0031640">
    <property type="term" value="P:killing of cells of another organism"/>
    <property type="evidence" value="ECO:0007669"/>
    <property type="project" value="UniProtKB-KW"/>
</dbReference>
<evidence type="ECO:0000259" key="9">
    <source>
        <dbReference type="PROSITE" id="PS51473"/>
    </source>
</evidence>
<dbReference type="HOGENOM" id="CLU_1809523_0_0_1"/>
<name>D8RBU6_SELML</name>
<dbReference type="GO" id="GO:0005537">
    <property type="term" value="F:D-mannose binding"/>
    <property type="evidence" value="ECO:0007669"/>
    <property type="project" value="UniProtKB-KW"/>
</dbReference>
<keyword evidence="7" id="KW-1015">Disulfide bond</keyword>
<proteinExistence type="predicted"/>
<dbReference type="GO" id="GO:0042742">
    <property type="term" value="P:defense response to bacterium"/>
    <property type="evidence" value="ECO:0007669"/>
    <property type="project" value="UniProtKB-KW"/>
</dbReference>
<dbReference type="Pfam" id="PF01657">
    <property type="entry name" value="Stress-antifung"/>
    <property type="match status" value="1"/>
</dbReference>
<dbReference type="Gramene" id="EFJ30567">
    <property type="protein sequence ID" value="EFJ30567"/>
    <property type="gene ID" value="SELMODRAFT_409558"/>
</dbReference>
<evidence type="ECO:0000256" key="5">
    <source>
        <dbReference type="ARBA" id="ARBA00023022"/>
    </source>
</evidence>
<dbReference type="KEGG" id="smo:SELMODRAFT_409558"/>
<reference evidence="10 11" key="1">
    <citation type="journal article" date="2011" name="Science">
        <title>The Selaginella genome identifies genetic changes associated with the evolution of vascular plants.</title>
        <authorList>
            <person name="Banks J.A."/>
            <person name="Nishiyama T."/>
            <person name="Hasebe M."/>
            <person name="Bowman J.L."/>
            <person name="Gribskov M."/>
            <person name="dePamphilis C."/>
            <person name="Albert V.A."/>
            <person name="Aono N."/>
            <person name="Aoyama T."/>
            <person name="Ambrose B.A."/>
            <person name="Ashton N.W."/>
            <person name="Axtell M.J."/>
            <person name="Barker E."/>
            <person name="Barker M.S."/>
            <person name="Bennetzen J.L."/>
            <person name="Bonawitz N.D."/>
            <person name="Chapple C."/>
            <person name="Cheng C."/>
            <person name="Correa L.G."/>
            <person name="Dacre M."/>
            <person name="DeBarry J."/>
            <person name="Dreyer I."/>
            <person name="Elias M."/>
            <person name="Engstrom E.M."/>
            <person name="Estelle M."/>
            <person name="Feng L."/>
            <person name="Finet C."/>
            <person name="Floyd S.K."/>
            <person name="Frommer W.B."/>
            <person name="Fujita T."/>
            <person name="Gramzow L."/>
            <person name="Gutensohn M."/>
            <person name="Harholt J."/>
            <person name="Hattori M."/>
            <person name="Heyl A."/>
            <person name="Hirai T."/>
            <person name="Hiwatashi Y."/>
            <person name="Ishikawa M."/>
            <person name="Iwata M."/>
            <person name="Karol K.G."/>
            <person name="Koehler B."/>
            <person name="Kolukisaoglu U."/>
            <person name="Kubo M."/>
            <person name="Kurata T."/>
            <person name="Lalonde S."/>
            <person name="Li K."/>
            <person name="Li Y."/>
            <person name="Litt A."/>
            <person name="Lyons E."/>
            <person name="Manning G."/>
            <person name="Maruyama T."/>
            <person name="Michael T.P."/>
            <person name="Mikami K."/>
            <person name="Miyazaki S."/>
            <person name="Morinaga S."/>
            <person name="Murata T."/>
            <person name="Mueller-Roeber B."/>
            <person name="Nelson D.R."/>
            <person name="Obara M."/>
            <person name="Oguri Y."/>
            <person name="Olmstead R.G."/>
            <person name="Onodera N."/>
            <person name="Petersen B.L."/>
            <person name="Pils B."/>
            <person name="Prigge M."/>
            <person name="Rensing S.A."/>
            <person name="Riano-Pachon D.M."/>
            <person name="Roberts A.W."/>
            <person name="Sato Y."/>
            <person name="Scheller H.V."/>
            <person name="Schulz B."/>
            <person name="Schulz C."/>
            <person name="Shakirov E.V."/>
            <person name="Shibagaki N."/>
            <person name="Shinohara N."/>
            <person name="Shippen D.E."/>
            <person name="Soerensen I."/>
            <person name="Sotooka R."/>
            <person name="Sugimoto N."/>
            <person name="Sugita M."/>
            <person name="Sumikawa N."/>
            <person name="Tanurdzic M."/>
            <person name="Theissen G."/>
            <person name="Ulvskov P."/>
            <person name="Wakazuki S."/>
            <person name="Weng J.K."/>
            <person name="Willats W.W."/>
            <person name="Wipf D."/>
            <person name="Wolf P.G."/>
            <person name="Yang L."/>
            <person name="Zimmer A.D."/>
            <person name="Zhu Q."/>
            <person name="Mitros T."/>
            <person name="Hellsten U."/>
            <person name="Loque D."/>
            <person name="Otillar R."/>
            <person name="Salamov A."/>
            <person name="Schmutz J."/>
            <person name="Shapiro H."/>
            <person name="Lindquist E."/>
            <person name="Lucas S."/>
            <person name="Rokhsar D."/>
            <person name="Grigoriev I.V."/>
        </authorList>
    </citation>
    <scope>NUCLEOTIDE SEQUENCE [LARGE SCALE GENOMIC DNA]</scope>
</reference>
<sequence length="143" mass="15602">MAIKAAILVAIMSLAMALTIAVEARGTITSKLWRAMDVDFSGYCSDESIPTGSTYWTSLNQTLTDLIQNTAYANNMTYSVKNGGDDVSAYGQAQCFNMVGNPGMCKSCVEDLVRRAWRECGDAIAAMLMLKDKCTIRYQDSPL</sequence>
<feature type="domain" description="Gnk2-homologous" evidence="9">
    <location>
        <begin position="37"/>
        <end position="143"/>
    </location>
</feature>
<gene>
    <name evidence="10" type="ORF">SELMODRAFT_409558</name>
</gene>
<dbReference type="InterPro" id="IPR002902">
    <property type="entry name" value="GNK2"/>
</dbReference>
<dbReference type="PANTHER" id="PTHR32080:SF54">
    <property type="entry name" value="GNK2-HOMOLOGOUS DOMAIN-CONTAINING PROTEIN"/>
    <property type="match status" value="1"/>
</dbReference>
<dbReference type="Gene3D" id="3.30.430.20">
    <property type="entry name" value="Gnk2 domain, C-X8-C-X2-C motif"/>
    <property type="match status" value="1"/>
</dbReference>
<evidence type="ECO:0000313" key="11">
    <source>
        <dbReference type="Proteomes" id="UP000001514"/>
    </source>
</evidence>
<keyword evidence="1" id="KW-0929">Antimicrobial</keyword>
<keyword evidence="8" id="KW-0732">Signal</keyword>
<accession>D8RBU6</accession>
<dbReference type="GO" id="GO:0050832">
    <property type="term" value="P:defense response to fungus"/>
    <property type="evidence" value="ECO:0007669"/>
    <property type="project" value="UniProtKB-KW"/>
</dbReference>
<dbReference type="AlphaFoldDB" id="D8RBU6"/>
<evidence type="ECO:0000256" key="4">
    <source>
        <dbReference type="ARBA" id="ARBA00022821"/>
    </source>
</evidence>
<evidence type="ECO:0000256" key="2">
    <source>
        <dbReference type="ARBA" id="ARBA00022577"/>
    </source>
</evidence>
<dbReference type="CDD" id="cd23509">
    <property type="entry name" value="Gnk2-like"/>
    <property type="match status" value="1"/>
</dbReference>
<dbReference type="EMBL" id="GL377575">
    <property type="protein sequence ID" value="EFJ30567.1"/>
    <property type="molecule type" value="Genomic_DNA"/>
</dbReference>
<evidence type="ECO:0000256" key="1">
    <source>
        <dbReference type="ARBA" id="ARBA00022529"/>
    </source>
</evidence>
<keyword evidence="11" id="KW-1185">Reference proteome</keyword>
<dbReference type="InParanoid" id="D8RBU6"/>
<dbReference type="InterPro" id="IPR038408">
    <property type="entry name" value="GNK2_sf"/>
</dbReference>
<keyword evidence="6" id="KW-0465">Mannose-binding</keyword>
<dbReference type="PANTHER" id="PTHR32080">
    <property type="entry name" value="ANTIFUNGAL PROTEIN GINKBILOBIN-2-LIKE"/>
    <property type="match status" value="1"/>
</dbReference>